<feature type="transmembrane region" description="Helical" evidence="1">
    <location>
        <begin position="185"/>
        <end position="202"/>
    </location>
</feature>
<feature type="chain" id="PRO_5021705212" description="PEP-CTERM protein-sorting domain-containing protein" evidence="2">
    <location>
        <begin position="23"/>
        <end position="207"/>
    </location>
</feature>
<dbReference type="Proteomes" id="UP000315750">
    <property type="component" value="Chromosome"/>
</dbReference>
<evidence type="ECO:0008006" key="5">
    <source>
        <dbReference type="Google" id="ProtNLM"/>
    </source>
</evidence>
<evidence type="ECO:0000313" key="4">
    <source>
        <dbReference type="Proteomes" id="UP000315750"/>
    </source>
</evidence>
<keyword evidence="1" id="KW-1133">Transmembrane helix</keyword>
<dbReference type="EMBL" id="CP036278">
    <property type="protein sequence ID" value="QDU55071.1"/>
    <property type="molecule type" value="Genomic_DNA"/>
</dbReference>
<reference evidence="3 4" key="1">
    <citation type="submission" date="2019-02" db="EMBL/GenBank/DDBJ databases">
        <title>Deep-cultivation of Planctomycetes and their phenomic and genomic characterization uncovers novel biology.</title>
        <authorList>
            <person name="Wiegand S."/>
            <person name="Jogler M."/>
            <person name="Boedeker C."/>
            <person name="Pinto D."/>
            <person name="Vollmers J."/>
            <person name="Rivas-Marin E."/>
            <person name="Kohn T."/>
            <person name="Peeters S.H."/>
            <person name="Heuer A."/>
            <person name="Rast P."/>
            <person name="Oberbeckmann S."/>
            <person name="Bunk B."/>
            <person name="Jeske O."/>
            <person name="Meyerdierks A."/>
            <person name="Storesund J.E."/>
            <person name="Kallscheuer N."/>
            <person name="Luecker S."/>
            <person name="Lage O.M."/>
            <person name="Pohl T."/>
            <person name="Merkel B.J."/>
            <person name="Hornburger P."/>
            <person name="Mueller R.-W."/>
            <person name="Bruemmer F."/>
            <person name="Labrenz M."/>
            <person name="Spormann A.M."/>
            <person name="Op den Camp H."/>
            <person name="Overmann J."/>
            <person name="Amann R."/>
            <person name="Jetten M.S.M."/>
            <person name="Mascher T."/>
            <person name="Medema M.H."/>
            <person name="Devos D.P."/>
            <person name="Kaster A.-K."/>
            <person name="Ovreas L."/>
            <person name="Rohde M."/>
            <person name="Galperin M.Y."/>
            <person name="Jogler C."/>
        </authorList>
    </citation>
    <scope>NUCLEOTIDE SEQUENCE [LARGE SCALE GENOMIC DNA]</scope>
    <source>
        <strain evidence="3 4">Pan181</strain>
    </source>
</reference>
<dbReference type="AlphaFoldDB" id="A0A518AK13"/>
<name>A0A518AK13_9BACT</name>
<dbReference type="OrthoDB" id="258532at2"/>
<dbReference type="KEGG" id="amuc:Pan181_12570"/>
<accession>A0A518AK13</accession>
<protein>
    <recommendedName>
        <fullName evidence="5">PEP-CTERM protein-sorting domain-containing protein</fullName>
    </recommendedName>
</protein>
<proteinExistence type="predicted"/>
<organism evidence="3 4">
    <name type="scientific">Aeoliella mucimassa</name>
    <dbReference type="NCBI Taxonomy" id="2527972"/>
    <lineage>
        <taxon>Bacteria</taxon>
        <taxon>Pseudomonadati</taxon>
        <taxon>Planctomycetota</taxon>
        <taxon>Planctomycetia</taxon>
        <taxon>Pirellulales</taxon>
        <taxon>Lacipirellulaceae</taxon>
        <taxon>Aeoliella</taxon>
    </lineage>
</organism>
<evidence type="ECO:0000313" key="3">
    <source>
        <dbReference type="EMBL" id="QDU55071.1"/>
    </source>
</evidence>
<keyword evidence="1" id="KW-0812">Transmembrane</keyword>
<gene>
    <name evidence="3" type="ORF">Pan181_12570</name>
</gene>
<keyword evidence="2" id="KW-0732">Signal</keyword>
<feature type="signal peptide" evidence="2">
    <location>
        <begin position="1"/>
        <end position="22"/>
    </location>
</feature>
<evidence type="ECO:0000256" key="2">
    <source>
        <dbReference type="SAM" id="SignalP"/>
    </source>
</evidence>
<sequence length="207" mass="21663" precursor="true">MKTHLSWIAALALAILPGTAFSAFSISPSVTTSGTGTLTINSIAVDDVTKSDVFEGTGALNVDMPVDVPALTGVVDAGTPFSSYMFNVSQSGDTTQMSYTLTITFDNPIIGIQTSSGFLSQGYTYLLDNSSTYVTAGSFDAIAPEGNYNGDDSITIQGDTITVVAKGRLTNGTDPFRVLTAVPEMTTILSWAGLAGIGCVLYRRSRK</sequence>
<evidence type="ECO:0000256" key="1">
    <source>
        <dbReference type="SAM" id="Phobius"/>
    </source>
</evidence>
<keyword evidence="4" id="KW-1185">Reference proteome</keyword>
<dbReference type="RefSeq" id="WP_145245968.1">
    <property type="nucleotide sequence ID" value="NZ_CP036278.1"/>
</dbReference>
<keyword evidence="1" id="KW-0472">Membrane</keyword>